<keyword evidence="1" id="KW-0677">Repeat</keyword>
<protein>
    <submittedName>
        <fullName evidence="5">Vigilin</fullName>
    </submittedName>
</protein>
<dbReference type="EMBL" id="BMAW01016703">
    <property type="protein sequence ID" value="GFT50331.1"/>
    <property type="molecule type" value="Genomic_DNA"/>
</dbReference>
<dbReference type="OrthoDB" id="6470950at2759"/>
<organism evidence="5 6">
    <name type="scientific">Nephila pilipes</name>
    <name type="common">Giant wood spider</name>
    <name type="synonym">Nephila maculata</name>
    <dbReference type="NCBI Taxonomy" id="299642"/>
    <lineage>
        <taxon>Eukaryota</taxon>
        <taxon>Metazoa</taxon>
        <taxon>Ecdysozoa</taxon>
        <taxon>Arthropoda</taxon>
        <taxon>Chelicerata</taxon>
        <taxon>Arachnida</taxon>
        <taxon>Araneae</taxon>
        <taxon>Araneomorphae</taxon>
        <taxon>Entelegynae</taxon>
        <taxon>Araneoidea</taxon>
        <taxon>Nephilidae</taxon>
        <taxon>Nephila</taxon>
    </lineage>
</organism>
<keyword evidence="6" id="KW-1185">Reference proteome</keyword>
<feature type="domain" description="K Homology" evidence="4">
    <location>
        <begin position="33"/>
        <end position="91"/>
    </location>
</feature>
<keyword evidence="3" id="KW-0175">Coiled coil</keyword>
<gene>
    <name evidence="5" type="primary">Hdlbp_1</name>
    <name evidence="5" type="ORF">NPIL_151531</name>
</gene>
<name>A0A8X6P7I7_NEPPI</name>
<dbReference type="Gene3D" id="3.30.1370.10">
    <property type="entry name" value="K Homology domain, type 1"/>
    <property type="match status" value="3"/>
</dbReference>
<dbReference type="PANTHER" id="PTHR10627">
    <property type="entry name" value="SCP160"/>
    <property type="match status" value="1"/>
</dbReference>
<comment type="caution">
    <text evidence="5">The sequence shown here is derived from an EMBL/GenBank/DDBJ whole genome shotgun (WGS) entry which is preliminary data.</text>
</comment>
<evidence type="ECO:0000256" key="3">
    <source>
        <dbReference type="SAM" id="Coils"/>
    </source>
</evidence>
<dbReference type="PROSITE" id="PS50084">
    <property type="entry name" value="KH_TYPE_1"/>
    <property type="match status" value="2"/>
</dbReference>
<dbReference type="Proteomes" id="UP000887013">
    <property type="component" value="Unassembled WGS sequence"/>
</dbReference>
<sequence>MPPSNVQYDTIILRFEQAKLGPALTLVYSKANGVKTEHMDVPNGANIKKIRDETSTKIDLQAGAAESDIIAICGPKEDVMKAKKHLLRISNEKQLVGHTVEIKANPEHKFLIGRNGASLKKILDKTGAIIVFPNENDDDKNTITIISRKEEVEAAKNELNSLIAQLKDTAETTIEFDPKYLRYFVTRGAEVLKQISNDYGGITVSFPKIGFNSSKVVLKGAKSFLEPA</sequence>
<evidence type="ECO:0000256" key="1">
    <source>
        <dbReference type="ARBA" id="ARBA00022737"/>
    </source>
</evidence>
<evidence type="ECO:0000313" key="6">
    <source>
        <dbReference type="Proteomes" id="UP000887013"/>
    </source>
</evidence>
<dbReference type="GO" id="GO:0010468">
    <property type="term" value="P:regulation of gene expression"/>
    <property type="evidence" value="ECO:0007669"/>
    <property type="project" value="UniProtKB-ARBA"/>
</dbReference>
<dbReference type="InterPro" id="IPR004088">
    <property type="entry name" value="KH_dom_type_1"/>
</dbReference>
<dbReference type="PANTHER" id="PTHR10627:SF31">
    <property type="entry name" value="DODECA-SATELLITE-BINDING PROTEIN 1, ISOFORM A"/>
    <property type="match status" value="1"/>
</dbReference>
<dbReference type="GO" id="GO:0003729">
    <property type="term" value="F:mRNA binding"/>
    <property type="evidence" value="ECO:0007669"/>
    <property type="project" value="TreeGrafter"/>
</dbReference>
<dbReference type="InterPro" id="IPR036612">
    <property type="entry name" value="KH_dom_type_1_sf"/>
</dbReference>
<reference evidence="5" key="1">
    <citation type="submission" date="2020-08" db="EMBL/GenBank/DDBJ databases">
        <title>Multicomponent nature underlies the extraordinary mechanical properties of spider dragline silk.</title>
        <authorList>
            <person name="Kono N."/>
            <person name="Nakamura H."/>
            <person name="Mori M."/>
            <person name="Yoshida Y."/>
            <person name="Ohtoshi R."/>
            <person name="Malay A.D."/>
            <person name="Moran D.A.P."/>
            <person name="Tomita M."/>
            <person name="Numata K."/>
            <person name="Arakawa K."/>
        </authorList>
    </citation>
    <scope>NUCLEOTIDE SEQUENCE</scope>
</reference>
<dbReference type="AlphaFoldDB" id="A0A8X6P7I7"/>
<feature type="domain" description="K Homology" evidence="4">
    <location>
        <begin position="96"/>
        <end position="164"/>
    </location>
</feature>
<evidence type="ECO:0000313" key="5">
    <source>
        <dbReference type="EMBL" id="GFT50331.1"/>
    </source>
</evidence>
<proteinExistence type="predicted"/>
<dbReference type="SMART" id="SM00322">
    <property type="entry name" value="KH"/>
    <property type="match status" value="2"/>
</dbReference>
<dbReference type="Pfam" id="PF00013">
    <property type="entry name" value="KH_1"/>
    <property type="match status" value="2"/>
</dbReference>
<dbReference type="InterPro" id="IPR004087">
    <property type="entry name" value="KH_dom"/>
</dbReference>
<dbReference type="SUPFAM" id="SSF54791">
    <property type="entry name" value="Eukaryotic type KH-domain (KH-domain type I)"/>
    <property type="match status" value="2"/>
</dbReference>
<accession>A0A8X6P7I7</accession>
<evidence type="ECO:0000256" key="2">
    <source>
        <dbReference type="PROSITE-ProRule" id="PRU00117"/>
    </source>
</evidence>
<dbReference type="CDD" id="cd22413">
    <property type="entry name" value="KH-I_Vigilin_rpt10"/>
    <property type="match status" value="1"/>
</dbReference>
<evidence type="ECO:0000259" key="4">
    <source>
        <dbReference type="SMART" id="SM00322"/>
    </source>
</evidence>
<keyword evidence="2" id="KW-0694">RNA-binding</keyword>
<feature type="coiled-coil region" evidence="3">
    <location>
        <begin position="145"/>
        <end position="172"/>
    </location>
</feature>